<name>A0ABP5U238_9ACTN</name>
<organism evidence="2 3">
    <name type="scientific">Dactylosporangium salmoneum</name>
    <dbReference type="NCBI Taxonomy" id="53361"/>
    <lineage>
        <taxon>Bacteria</taxon>
        <taxon>Bacillati</taxon>
        <taxon>Actinomycetota</taxon>
        <taxon>Actinomycetes</taxon>
        <taxon>Micromonosporales</taxon>
        <taxon>Micromonosporaceae</taxon>
        <taxon>Dactylosporangium</taxon>
    </lineage>
</organism>
<comment type="caution">
    <text evidence="2">The sequence shown here is derived from an EMBL/GenBank/DDBJ whole genome shotgun (WGS) entry which is preliminary data.</text>
</comment>
<gene>
    <name evidence="2" type="ORF">GCM10010170_067310</name>
</gene>
<dbReference type="InterPro" id="IPR000182">
    <property type="entry name" value="GNAT_dom"/>
</dbReference>
<sequence>MKELLVRGVALRDVAAILTVTRASDIAILGEPDWTEDEVVATLTAPNHDPSVDSWLASGPEGAPLAWAYLDNPASGPRDNVEVYAMPGVAAHGTLLDLALPRVAERAREAGHAEVTLRAGVVPSETAYVEALVERGFAFRKRHARMTRELTGQERPAEGVRVARASEMRRFHEVFQAAFADTPDFQPVSYEDWLSSLPASSPDEWLVVEVDDRIVGVLQSSDQGLERGEAWVKNLAVLREHRKHGVGGSLLRTAFSIYAAKGRTTAGLGVDLTNPTGAYSLYTGVGMSVAFAVDVYERVVAAAD</sequence>
<proteinExistence type="predicted"/>
<dbReference type="CDD" id="cd04301">
    <property type="entry name" value="NAT_SF"/>
    <property type="match status" value="1"/>
</dbReference>
<dbReference type="RefSeq" id="WP_344616603.1">
    <property type="nucleotide sequence ID" value="NZ_BAAARV010000066.1"/>
</dbReference>
<evidence type="ECO:0000313" key="3">
    <source>
        <dbReference type="Proteomes" id="UP001501444"/>
    </source>
</evidence>
<keyword evidence="3" id="KW-1185">Reference proteome</keyword>
<accession>A0ABP5U238</accession>
<dbReference type="EMBL" id="BAAARV010000066">
    <property type="protein sequence ID" value="GAA2367722.1"/>
    <property type="molecule type" value="Genomic_DNA"/>
</dbReference>
<evidence type="ECO:0000313" key="2">
    <source>
        <dbReference type="EMBL" id="GAA2367722.1"/>
    </source>
</evidence>
<dbReference type="Pfam" id="PF00583">
    <property type="entry name" value="Acetyltransf_1"/>
    <property type="match status" value="1"/>
</dbReference>
<dbReference type="Gene3D" id="3.40.630.30">
    <property type="match status" value="1"/>
</dbReference>
<dbReference type="PROSITE" id="PS51186">
    <property type="entry name" value="GNAT"/>
    <property type="match status" value="1"/>
</dbReference>
<dbReference type="Proteomes" id="UP001501444">
    <property type="component" value="Unassembled WGS sequence"/>
</dbReference>
<feature type="domain" description="N-acetyltransferase" evidence="1">
    <location>
        <begin position="158"/>
        <end position="304"/>
    </location>
</feature>
<dbReference type="InterPro" id="IPR016181">
    <property type="entry name" value="Acyl_CoA_acyltransferase"/>
</dbReference>
<dbReference type="SUPFAM" id="SSF55729">
    <property type="entry name" value="Acyl-CoA N-acyltransferases (Nat)"/>
    <property type="match status" value="1"/>
</dbReference>
<evidence type="ECO:0000259" key="1">
    <source>
        <dbReference type="PROSITE" id="PS51186"/>
    </source>
</evidence>
<protein>
    <recommendedName>
        <fullName evidence="1">N-acetyltransferase domain-containing protein</fullName>
    </recommendedName>
</protein>
<reference evidence="3" key="1">
    <citation type="journal article" date="2019" name="Int. J. Syst. Evol. Microbiol.">
        <title>The Global Catalogue of Microorganisms (GCM) 10K type strain sequencing project: providing services to taxonomists for standard genome sequencing and annotation.</title>
        <authorList>
            <consortium name="The Broad Institute Genomics Platform"/>
            <consortium name="The Broad Institute Genome Sequencing Center for Infectious Disease"/>
            <person name="Wu L."/>
            <person name="Ma J."/>
        </authorList>
    </citation>
    <scope>NUCLEOTIDE SEQUENCE [LARGE SCALE GENOMIC DNA]</scope>
    <source>
        <strain evidence="3">JCM 3272</strain>
    </source>
</reference>